<dbReference type="PANTHER" id="PTHR42924">
    <property type="entry name" value="EXONUCLEASE"/>
    <property type="match status" value="1"/>
</dbReference>
<dbReference type="GO" id="GO:0035312">
    <property type="term" value="F:5'-3' DNA exonuclease activity"/>
    <property type="evidence" value="ECO:0007669"/>
    <property type="project" value="TreeGrafter"/>
</dbReference>
<dbReference type="InterPro" id="IPR052018">
    <property type="entry name" value="PHP_domain"/>
</dbReference>
<proteinExistence type="predicted"/>
<dbReference type="InterPro" id="IPR016195">
    <property type="entry name" value="Pol/histidinol_Pase-like"/>
</dbReference>
<dbReference type="Gene3D" id="3.20.20.140">
    <property type="entry name" value="Metal-dependent hydrolases"/>
    <property type="match status" value="1"/>
</dbReference>
<dbReference type="GO" id="GO:0004534">
    <property type="term" value="F:5'-3' RNA exonuclease activity"/>
    <property type="evidence" value="ECO:0007669"/>
    <property type="project" value="TreeGrafter"/>
</dbReference>
<dbReference type="InterPro" id="IPR003141">
    <property type="entry name" value="Pol/His_phosphatase_N"/>
</dbReference>
<dbReference type="EMBL" id="VFOP01000001">
    <property type="protein sequence ID" value="TQL50157.1"/>
    <property type="molecule type" value="Genomic_DNA"/>
</dbReference>
<organism evidence="3 4">
    <name type="scientific">Ornithinicoccus hortensis</name>
    <dbReference type="NCBI Taxonomy" id="82346"/>
    <lineage>
        <taxon>Bacteria</taxon>
        <taxon>Bacillati</taxon>
        <taxon>Actinomycetota</taxon>
        <taxon>Actinomycetes</taxon>
        <taxon>Micrococcales</taxon>
        <taxon>Intrasporangiaceae</taxon>
        <taxon>Ornithinicoccus</taxon>
    </lineage>
</organism>
<dbReference type="SUPFAM" id="SSF89550">
    <property type="entry name" value="PHP domain-like"/>
    <property type="match status" value="1"/>
</dbReference>
<dbReference type="InterPro" id="IPR004013">
    <property type="entry name" value="PHP_dom"/>
</dbReference>
<keyword evidence="4" id="KW-1185">Reference proteome</keyword>
<sequence>MRIDLHTHSNRSDGTETPAVVVETAAAAGLDVIGLTDHDVTSGWAEADRVGQQLGVSVVPGIEVSCSHRGISVHMLGYLFDPTSADLVADLTRSRESRVGRIRKMAELLQADGYPVSYQAVLDHARDEATLGRPHLADALVTAGVVEHRNAAFESLLARDGGYYVSHYAPTPRDMVRLIEAAGGVTVLAHPFAQTRGEVVGDEVIEELAEAGLTGIEVDHRDHSPAARTRAADLAARLGLLPTGSSDYHGDTGKPNRLGENTTSPEVLTALLERASGHPMLGAPLG</sequence>
<dbReference type="PANTHER" id="PTHR42924:SF3">
    <property type="entry name" value="POLYMERASE_HISTIDINOL PHOSPHATASE N-TERMINAL DOMAIN-CONTAINING PROTEIN"/>
    <property type="match status" value="1"/>
</dbReference>
<feature type="domain" description="Polymerase/histidinol phosphatase N-terminal" evidence="2">
    <location>
        <begin position="3"/>
        <end position="68"/>
    </location>
</feature>
<protein>
    <recommendedName>
        <fullName evidence="2">Polymerase/histidinol phosphatase N-terminal domain-containing protein</fullName>
    </recommendedName>
</protein>
<dbReference type="Proteomes" id="UP000319516">
    <property type="component" value="Unassembled WGS sequence"/>
</dbReference>
<dbReference type="SMART" id="SM00481">
    <property type="entry name" value="POLIIIAc"/>
    <property type="match status" value="1"/>
</dbReference>
<feature type="region of interest" description="Disordered" evidence="1">
    <location>
        <begin position="243"/>
        <end position="262"/>
    </location>
</feature>
<dbReference type="AlphaFoldDB" id="A0A542YQ28"/>
<accession>A0A542YQ28</accession>
<gene>
    <name evidence="3" type="ORF">FB467_1260</name>
</gene>
<dbReference type="Pfam" id="PF02811">
    <property type="entry name" value="PHP"/>
    <property type="match status" value="1"/>
</dbReference>
<evidence type="ECO:0000313" key="4">
    <source>
        <dbReference type="Proteomes" id="UP000319516"/>
    </source>
</evidence>
<evidence type="ECO:0000259" key="2">
    <source>
        <dbReference type="SMART" id="SM00481"/>
    </source>
</evidence>
<comment type="caution">
    <text evidence="3">The sequence shown here is derived from an EMBL/GenBank/DDBJ whole genome shotgun (WGS) entry which is preliminary data.</text>
</comment>
<evidence type="ECO:0000313" key="3">
    <source>
        <dbReference type="EMBL" id="TQL50157.1"/>
    </source>
</evidence>
<dbReference type="Gene3D" id="1.10.150.650">
    <property type="match status" value="1"/>
</dbReference>
<evidence type="ECO:0000256" key="1">
    <source>
        <dbReference type="SAM" id="MobiDB-lite"/>
    </source>
</evidence>
<dbReference type="OrthoDB" id="9804333at2"/>
<dbReference type="RefSeq" id="WP_141784329.1">
    <property type="nucleotide sequence ID" value="NZ_BAAAIK010000004.1"/>
</dbReference>
<dbReference type="CDD" id="cd07438">
    <property type="entry name" value="PHP_HisPPase_AMP"/>
    <property type="match status" value="1"/>
</dbReference>
<reference evidence="3 4" key="1">
    <citation type="submission" date="2019-06" db="EMBL/GenBank/DDBJ databases">
        <title>Sequencing the genomes of 1000 actinobacteria strains.</title>
        <authorList>
            <person name="Klenk H.-P."/>
        </authorList>
    </citation>
    <scope>NUCLEOTIDE SEQUENCE [LARGE SCALE GENOMIC DNA]</scope>
    <source>
        <strain evidence="3 4">DSM 12335</strain>
    </source>
</reference>
<name>A0A542YQ28_9MICO</name>